<reference evidence="2" key="2">
    <citation type="submission" date="2015-01" db="EMBL/GenBank/DDBJ databases">
        <title>Evolutionary Origins and Diversification of the Mycorrhizal Mutualists.</title>
        <authorList>
            <consortium name="DOE Joint Genome Institute"/>
            <consortium name="Mycorrhizal Genomics Consortium"/>
            <person name="Kohler A."/>
            <person name="Kuo A."/>
            <person name="Nagy L.G."/>
            <person name="Floudas D."/>
            <person name="Copeland A."/>
            <person name="Barry K.W."/>
            <person name="Cichocki N."/>
            <person name="Veneault-Fourrey C."/>
            <person name="LaButti K."/>
            <person name="Lindquist E.A."/>
            <person name="Lipzen A."/>
            <person name="Lundell T."/>
            <person name="Morin E."/>
            <person name="Murat C."/>
            <person name="Riley R."/>
            <person name="Ohm R."/>
            <person name="Sun H."/>
            <person name="Tunlid A."/>
            <person name="Henrissat B."/>
            <person name="Grigoriev I.V."/>
            <person name="Hibbett D.S."/>
            <person name="Martin F."/>
        </authorList>
    </citation>
    <scope>NUCLEOTIDE SEQUENCE [LARGE SCALE GENOMIC DNA]</scope>
    <source>
        <strain evidence="2">F 1598</strain>
    </source>
</reference>
<reference evidence="1 2" key="1">
    <citation type="submission" date="2014-04" db="EMBL/GenBank/DDBJ databases">
        <authorList>
            <consortium name="DOE Joint Genome Institute"/>
            <person name="Kuo A."/>
            <person name="Tarkka M."/>
            <person name="Buscot F."/>
            <person name="Kohler A."/>
            <person name="Nagy L.G."/>
            <person name="Floudas D."/>
            <person name="Copeland A."/>
            <person name="Barry K.W."/>
            <person name="Cichocki N."/>
            <person name="Veneault-Fourrey C."/>
            <person name="LaButti K."/>
            <person name="Lindquist E.A."/>
            <person name="Lipzen A."/>
            <person name="Lundell T."/>
            <person name="Morin E."/>
            <person name="Murat C."/>
            <person name="Sun H."/>
            <person name="Tunlid A."/>
            <person name="Henrissat B."/>
            <person name="Grigoriev I.V."/>
            <person name="Hibbett D.S."/>
            <person name="Martin F."/>
            <person name="Nordberg H.P."/>
            <person name="Cantor M.N."/>
            <person name="Hua S.X."/>
        </authorList>
    </citation>
    <scope>NUCLEOTIDE SEQUENCE [LARGE SCALE GENOMIC DNA]</scope>
    <source>
        <strain evidence="1 2">F 1598</strain>
    </source>
</reference>
<dbReference type="OrthoDB" id="74545at2759"/>
<dbReference type="PANTHER" id="PTHR37015:SF2">
    <property type="entry name" value="REVERSE TRANSCRIPTASE DOMAIN-CONTAINING PROTEIN"/>
    <property type="match status" value="1"/>
</dbReference>
<dbReference type="InParanoid" id="A0A0C3G1L9"/>
<protein>
    <submittedName>
        <fullName evidence="1">Uncharacterized protein</fullName>
    </submittedName>
</protein>
<evidence type="ECO:0000313" key="1">
    <source>
        <dbReference type="EMBL" id="KIM90150.1"/>
    </source>
</evidence>
<evidence type="ECO:0000313" key="2">
    <source>
        <dbReference type="Proteomes" id="UP000054166"/>
    </source>
</evidence>
<name>A0A0C3G1L9_PILCF</name>
<dbReference type="STRING" id="765440.A0A0C3G1L9"/>
<dbReference type="EMBL" id="KN832973">
    <property type="protein sequence ID" value="KIM90150.1"/>
    <property type="molecule type" value="Genomic_DNA"/>
</dbReference>
<dbReference type="AlphaFoldDB" id="A0A0C3G1L9"/>
<dbReference type="Proteomes" id="UP000054166">
    <property type="component" value="Unassembled WGS sequence"/>
</dbReference>
<proteinExistence type="predicted"/>
<organism evidence="1 2">
    <name type="scientific">Piloderma croceum (strain F 1598)</name>
    <dbReference type="NCBI Taxonomy" id="765440"/>
    <lineage>
        <taxon>Eukaryota</taxon>
        <taxon>Fungi</taxon>
        <taxon>Dikarya</taxon>
        <taxon>Basidiomycota</taxon>
        <taxon>Agaricomycotina</taxon>
        <taxon>Agaricomycetes</taxon>
        <taxon>Agaricomycetidae</taxon>
        <taxon>Atheliales</taxon>
        <taxon>Atheliaceae</taxon>
        <taxon>Piloderma</taxon>
    </lineage>
</organism>
<accession>A0A0C3G1L9</accession>
<dbReference type="PANTHER" id="PTHR37015">
    <property type="entry name" value="REVERSE TRANSCRIPTASE DOMAIN-CONTAINING PROTEIN"/>
    <property type="match status" value="1"/>
</dbReference>
<gene>
    <name evidence="1" type="ORF">PILCRDRAFT_811877</name>
</gene>
<sequence>MTTSAFGQTLQYITSIKLLELERQRTACSAYVDATLKEASEVTDSIARLEVLVERIRDWTGLGTLLPSSSVPLSSYKSWLHQAKNDPSLSSTQVDAWSTSLETQLHQATTRYDFAKLFGDLLDEWLKSGDSLNTGSLPEDTVATDVEADVKAAREERVIQQQRISELIFEAKPTDTAAITAYLENLFSEPDAAAALTVLRDTISAFGDKLRKGTVDSDDMRALINSLISRDLLSPEKTSTIKGFLDSDVIIQEVTSVLNMQLASLDTWDWPEEGVHVDMRRHLSGKYRAYMDNEIMQALLLQYIGMKWSATFKNAFRSVVESGAWKRDTTPLTRDQLKRRQAFLQENPRSYGNSIESLRKKIQLDKFFLTQLPTNIEAETPYDEEPKEGENPNQGLNAQQVLLRLVSAETHLKKALHGSCTIMRADLEWFGPSLPHDSILAVLEFFGMPDLWLNFFKKWLGAKLKFEGVSEPQTRARGVPIAHSLSVLCGEAILFGMDFAVNQCAGGLYVYRIYDDFWFYSHDAAACVAAWKEMRKYAHLVGIAFNMKKTGSVCIGSELDLALPRGAVGWGFLVFDSVKGRFVVDQEAVDMHIAELRRQLASAKSVFGYVNALNKYLEFFRRNFGQPSHCFGRAHADEVVQTFARIYREVFAETDGSVVKHIQSIVEKHFEIKDVPAGWCFMPVSEGGLGVINPIVDLLTVRDEVDEEPSEAFAEQIQKDFVAYKSAEGVWLGGAGEGTDKTFMPFDEYILGRETVFYTWGNVWQRLQNVASARSLHQVAGDAKWYNRSFVDKWVTAVYEEEIKSRFGDLKIVEPTLIPVGMLSAFRSAKIAWDS</sequence>
<dbReference type="HOGENOM" id="CLU_008952_0_0_1"/>
<keyword evidence="2" id="KW-1185">Reference proteome</keyword>